<dbReference type="InterPro" id="IPR016039">
    <property type="entry name" value="Thiolase-like"/>
</dbReference>
<dbReference type="PANTHER" id="PTHR18919">
    <property type="entry name" value="ACETYL-COA C-ACYLTRANSFERASE"/>
    <property type="match status" value="1"/>
</dbReference>
<evidence type="ECO:0000313" key="6">
    <source>
        <dbReference type="Proteomes" id="UP000270873"/>
    </source>
</evidence>
<dbReference type="PANTHER" id="PTHR18919:SF138">
    <property type="entry name" value="ACETYL-COA C-ACETYLTRANSFERASE"/>
    <property type="match status" value="1"/>
</dbReference>
<dbReference type="AlphaFoldDB" id="A0A658K5D4"/>
<evidence type="ECO:0000256" key="2">
    <source>
        <dbReference type="ARBA" id="ARBA00022679"/>
    </source>
</evidence>
<evidence type="ECO:0000256" key="3">
    <source>
        <dbReference type="ARBA" id="ARBA00023315"/>
    </source>
</evidence>
<evidence type="ECO:0000313" key="5">
    <source>
        <dbReference type="EMBL" id="RMS44151.1"/>
    </source>
</evidence>
<gene>
    <name evidence="5" type="ORF">ALP66_04926</name>
</gene>
<reference evidence="5 6" key="1">
    <citation type="submission" date="2018-08" db="EMBL/GenBank/DDBJ databases">
        <title>Recombination of ecologically and evolutionarily significant loci maintains genetic cohesion in the Pseudomonas syringae species complex.</title>
        <authorList>
            <person name="Dillon M."/>
            <person name="Thakur S."/>
            <person name="Almeida R.N.D."/>
            <person name="Weir B.S."/>
            <person name="Guttman D.S."/>
        </authorList>
    </citation>
    <scope>NUCLEOTIDE SEQUENCE [LARGE SCALE GENOMIC DNA]</scope>
    <source>
        <strain evidence="5 6">ICMP 7847</strain>
    </source>
</reference>
<organism evidence="5 6">
    <name type="scientific">Pseudomonas amygdali pv. photiniae</name>
    <dbReference type="NCBI Taxonomy" id="251724"/>
    <lineage>
        <taxon>Bacteria</taxon>
        <taxon>Pseudomonadati</taxon>
        <taxon>Pseudomonadota</taxon>
        <taxon>Gammaproteobacteria</taxon>
        <taxon>Pseudomonadales</taxon>
        <taxon>Pseudomonadaceae</taxon>
        <taxon>Pseudomonas</taxon>
        <taxon>Pseudomonas amygdali</taxon>
    </lineage>
</organism>
<keyword evidence="3" id="KW-0012">Acyltransferase</keyword>
<dbReference type="EMBL" id="RBSP01000696">
    <property type="protein sequence ID" value="RMS44151.1"/>
    <property type="molecule type" value="Genomic_DNA"/>
</dbReference>
<dbReference type="GO" id="GO:0016747">
    <property type="term" value="F:acyltransferase activity, transferring groups other than amino-acyl groups"/>
    <property type="evidence" value="ECO:0007669"/>
    <property type="project" value="InterPro"/>
</dbReference>
<protein>
    <submittedName>
        <fullName evidence="5">Acetyl-CoA acetyltransferase</fullName>
    </submittedName>
</protein>
<evidence type="ECO:0000259" key="4">
    <source>
        <dbReference type="Pfam" id="PF00108"/>
    </source>
</evidence>
<feature type="non-terminal residue" evidence="5">
    <location>
        <position position="119"/>
    </location>
</feature>
<comment type="similarity">
    <text evidence="1">Belongs to the thiolase-like superfamily. Thiolase family.</text>
</comment>
<evidence type="ECO:0000256" key="1">
    <source>
        <dbReference type="ARBA" id="ARBA00010982"/>
    </source>
</evidence>
<feature type="domain" description="Thiolase N-terminal" evidence="4">
    <location>
        <begin position="53"/>
        <end position="119"/>
    </location>
</feature>
<dbReference type="SUPFAM" id="SSF53901">
    <property type="entry name" value="Thiolase-like"/>
    <property type="match status" value="1"/>
</dbReference>
<name>A0A658K5D4_PSEA0</name>
<sequence length="119" mass="12391">MRPVGRNAGIPANLPVSTIASARQQVDDSTDPIKTRLEIIMSIERTPLHQDPVVIVSAARTPMGGFQGDLQSLSATELGSIAIRAAVERAGIESADVQHVLFGCVLPAGLGQAPARQAA</sequence>
<accession>A0A658K5D4</accession>
<dbReference type="Proteomes" id="UP000270873">
    <property type="component" value="Unassembled WGS sequence"/>
</dbReference>
<comment type="caution">
    <text evidence="5">The sequence shown here is derived from an EMBL/GenBank/DDBJ whole genome shotgun (WGS) entry which is preliminary data.</text>
</comment>
<dbReference type="Pfam" id="PF00108">
    <property type="entry name" value="Thiolase_N"/>
    <property type="match status" value="1"/>
</dbReference>
<dbReference type="InterPro" id="IPR020616">
    <property type="entry name" value="Thiolase_N"/>
</dbReference>
<proteinExistence type="inferred from homology"/>
<keyword evidence="2 5" id="KW-0808">Transferase</keyword>
<dbReference type="Gene3D" id="3.40.47.10">
    <property type="match status" value="1"/>
</dbReference>